<sequence length="180" mass="19483">MRGTLAFLLMISRRGLLLLSVMCGAGVFWSAGLIIALAAGARPFDAAVAVGVAAFLTVPGFAAGILSNRRGYRTQQPRRAWRLASWVPPHVPHWAAIAAGVFVFGFWLTVVLAFASLDGNPSMRDGRYVLEDHDRVIEVNQVTYDRQTDHQQQISLGVLGAFAVGGSFLCAARATDHEHH</sequence>
<evidence type="ECO:0000313" key="3">
    <source>
        <dbReference type="Proteomes" id="UP000249341"/>
    </source>
</evidence>
<comment type="caution">
    <text evidence="2">The sequence shown here is derived from an EMBL/GenBank/DDBJ whole genome shotgun (WGS) entry which is preliminary data.</text>
</comment>
<dbReference type="EMBL" id="QLMJ01000026">
    <property type="protein sequence ID" value="RAK26649.1"/>
    <property type="molecule type" value="Genomic_DNA"/>
</dbReference>
<evidence type="ECO:0000256" key="1">
    <source>
        <dbReference type="SAM" id="Phobius"/>
    </source>
</evidence>
<evidence type="ECO:0000313" key="2">
    <source>
        <dbReference type="EMBL" id="RAK26649.1"/>
    </source>
</evidence>
<keyword evidence="1" id="KW-0472">Membrane</keyword>
<dbReference type="AlphaFoldDB" id="A0A327YZM7"/>
<keyword evidence="1" id="KW-0812">Transmembrane</keyword>
<accession>A0A327YZM7</accession>
<feature type="transmembrane region" description="Helical" evidence="1">
    <location>
        <begin position="16"/>
        <end position="40"/>
    </location>
</feature>
<protein>
    <submittedName>
        <fullName evidence="2">Uncharacterized protein</fullName>
    </submittedName>
</protein>
<reference evidence="2 3" key="1">
    <citation type="submission" date="2018-06" db="EMBL/GenBank/DDBJ databases">
        <title>Genomic Encyclopedia of Type Strains, Phase III (KMG-III): the genomes of soil and plant-associated and newly described type strains.</title>
        <authorList>
            <person name="Whitman W."/>
        </authorList>
    </citation>
    <scope>NUCLEOTIDE SEQUENCE [LARGE SCALE GENOMIC DNA]</scope>
    <source>
        <strain evidence="2 3">CGMCC 4.7090</strain>
    </source>
</reference>
<proteinExistence type="predicted"/>
<keyword evidence="1" id="KW-1133">Transmembrane helix</keyword>
<feature type="transmembrane region" description="Helical" evidence="1">
    <location>
        <begin position="46"/>
        <end position="66"/>
    </location>
</feature>
<organism evidence="2 3">
    <name type="scientific">Actinoplanes lutulentus</name>
    <dbReference type="NCBI Taxonomy" id="1287878"/>
    <lineage>
        <taxon>Bacteria</taxon>
        <taxon>Bacillati</taxon>
        <taxon>Actinomycetota</taxon>
        <taxon>Actinomycetes</taxon>
        <taxon>Micromonosporales</taxon>
        <taxon>Micromonosporaceae</taxon>
        <taxon>Actinoplanes</taxon>
    </lineage>
</organism>
<feature type="transmembrane region" description="Helical" evidence="1">
    <location>
        <begin position="154"/>
        <end position="172"/>
    </location>
</feature>
<dbReference type="Proteomes" id="UP000249341">
    <property type="component" value="Unassembled WGS sequence"/>
</dbReference>
<name>A0A327YZM7_9ACTN</name>
<keyword evidence="3" id="KW-1185">Reference proteome</keyword>
<gene>
    <name evidence="2" type="ORF">B0I29_12638</name>
</gene>
<feature type="transmembrane region" description="Helical" evidence="1">
    <location>
        <begin position="94"/>
        <end position="117"/>
    </location>
</feature>